<protein>
    <submittedName>
        <fullName evidence="3">Uncharacterized protein</fullName>
    </submittedName>
</protein>
<feature type="compositionally biased region" description="Basic and acidic residues" evidence="1">
    <location>
        <begin position="589"/>
        <end position="617"/>
    </location>
</feature>
<proteinExistence type="predicted"/>
<feature type="transmembrane region" description="Helical" evidence="2">
    <location>
        <begin position="20"/>
        <end position="44"/>
    </location>
</feature>
<feature type="compositionally biased region" description="Basic and acidic residues" evidence="1">
    <location>
        <begin position="742"/>
        <end position="756"/>
    </location>
</feature>
<keyword evidence="2" id="KW-1133">Transmembrane helix</keyword>
<feature type="region of interest" description="Disordered" evidence="1">
    <location>
        <begin position="678"/>
        <end position="756"/>
    </location>
</feature>
<dbReference type="EMBL" id="LSRC01000021">
    <property type="protein sequence ID" value="KXI17716.1"/>
    <property type="molecule type" value="Genomic_DNA"/>
</dbReference>
<keyword evidence="2" id="KW-0472">Membrane</keyword>
<feature type="region of interest" description="Disordered" evidence="1">
    <location>
        <begin position="481"/>
        <end position="501"/>
    </location>
</feature>
<accession>A0A135Z7S4</accession>
<feature type="region of interest" description="Disordered" evidence="1">
    <location>
        <begin position="524"/>
        <end position="639"/>
    </location>
</feature>
<keyword evidence="2" id="KW-0812">Transmembrane</keyword>
<evidence type="ECO:0000313" key="3">
    <source>
        <dbReference type="EMBL" id="KXI17716.1"/>
    </source>
</evidence>
<feature type="transmembrane region" description="Helical" evidence="2">
    <location>
        <begin position="780"/>
        <end position="804"/>
    </location>
</feature>
<sequence>MRKLSKHTFYGKSSLRRWVYAAIVCVVIMSWICIGSENIASLVYNTKSSSAMATESVSSGTIGEYIDSSSISSSIEEMQPSMLGLRYIHVKNVDFCGENSTEILNKGAFAFAHASVRLKITIDGFTRAFAKRLQKLRVSIQKYKVTGDSRILEPTKLLSESVDVHYREDPQTKSLTLDAPTSYTINLTLSGEGVYDIGTLKVRAIALKSIPKANRYFTNSSFVKNSYENTNSSIIDSIQNPTGVRFIVIDNTRPSMKVMYEDKKDGNTKYFNHHRIAHITVKDANFSLMKLLQNDAIARTDDEKSQVIISASDFIKDNKSSEIWHSTLNYDDGDWRVIYRVTDMSGNKSEYVKNSFIVDTKDPNVEISDIASNKTYEVENSGFPFKAIVRDNMRLKSFLMRVNGKVVIKWNSSSKSESNNINSDSEDSSYSNGVVVKNVSDSEKLLTYTLEPSEKLYDVYVETTDFVGRTVFQKIENVRVKSRSNNSSNSDSNKVVNDSYDSESSFDKLYNIVRGIIKIPVSTDKPITNTDQENQNSVNSGNLGKQKPASSEKSSKKLSHHSISPKKILSNNGNSVDNSHLKNQKTSLKTKDPSKSQGPNEKDSLKSGGDSKAHNSDSNDESYGPIDKKNSKNKNVSENENSILSSSYRLHPRWKAILKERNRVISHDLADAIHLHSSKNVSNGNDKNSRHNADVAHSRFSDKTYDSQNKLRNKSKDANKNDKDLVSGNMKKNESSGDDSEDSYKKDSNDDSEELLDKDTQKLISDAKSDSHSNNSNNSMIILLTIGVVIISIVSVLVVGYVVYKRNGGIFMKH</sequence>
<organism evidence="3 4">
    <name type="scientific">Gardnerella vaginalis</name>
    <dbReference type="NCBI Taxonomy" id="2702"/>
    <lineage>
        <taxon>Bacteria</taxon>
        <taxon>Bacillati</taxon>
        <taxon>Actinomycetota</taxon>
        <taxon>Actinomycetes</taxon>
        <taxon>Bifidobacteriales</taxon>
        <taxon>Bifidobacteriaceae</taxon>
        <taxon>Gardnerella</taxon>
    </lineage>
</organism>
<reference evidence="3 4" key="1">
    <citation type="submission" date="2016-02" db="EMBL/GenBank/DDBJ databases">
        <authorList>
            <person name="Wen L."/>
            <person name="He K."/>
            <person name="Yang H."/>
        </authorList>
    </citation>
    <scope>NUCLEOTIDE SEQUENCE [LARGE SCALE GENOMIC DNA]</scope>
    <source>
        <strain evidence="3 4">CMW7778B</strain>
    </source>
</reference>
<feature type="compositionally biased region" description="Basic and acidic residues" evidence="1">
    <location>
        <begin position="687"/>
        <end position="705"/>
    </location>
</feature>
<evidence type="ECO:0000256" key="1">
    <source>
        <dbReference type="SAM" id="MobiDB-lite"/>
    </source>
</evidence>
<name>A0A135Z7S4_GARVA</name>
<feature type="compositionally biased region" description="Low complexity" evidence="1">
    <location>
        <begin position="483"/>
        <end position="499"/>
    </location>
</feature>
<evidence type="ECO:0000256" key="2">
    <source>
        <dbReference type="SAM" id="Phobius"/>
    </source>
</evidence>
<dbReference type="Proteomes" id="UP000070505">
    <property type="component" value="Unassembled WGS sequence"/>
</dbReference>
<dbReference type="AlphaFoldDB" id="A0A135Z7S4"/>
<feature type="compositionally biased region" description="Basic and acidic residues" evidence="1">
    <location>
        <begin position="714"/>
        <end position="735"/>
    </location>
</feature>
<evidence type="ECO:0000313" key="4">
    <source>
        <dbReference type="Proteomes" id="UP000070505"/>
    </source>
</evidence>
<dbReference type="PATRIC" id="fig|2702.101.peg.596"/>
<gene>
    <name evidence="3" type="ORF">HMPREF3230_00612</name>
</gene>
<feature type="compositionally biased region" description="Polar residues" evidence="1">
    <location>
        <begin position="525"/>
        <end position="543"/>
    </location>
</feature>
<comment type="caution">
    <text evidence="3">The sequence shown here is derived from an EMBL/GenBank/DDBJ whole genome shotgun (WGS) entry which is preliminary data.</text>
</comment>
<feature type="compositionally biased region" description="Polar residues" evidence="1">
    <location>
        <begin position="569"/>
        <end position="578"/>
    </location>
</feature>